<keyword evidence="1" id="KW-0472">Membrane</keyword>
<evidence type="ECO:0000313" key="3">
    <source>
        <dbReference type="Proteomes" id="UP000515861"/>
    </source>
</evidence>
<proteinExistence type="predicted"/>
<organism evidence="2 3">
    <name type="scientific">Sphingomonas sabuli</name>
    <dbReference type="NCBI Taxonomy" id="2764186"/>
    <lineage>
        <taxon>Bacteria</taxon>
        <taxon>Pseudomonadati</taxon>
        <taxon>Pseudomonadota</taxon>
        <taxon>Alphaproteobacteria</taxon>
        <taxon>Sphingomonadales</taxon>
        <taxon>Sphingomonadaceae</taxon>
        <taxon>Sphingomonas</taxon>
    </lineage>
</organism>
<accession>A0A7G9L2B5</accession>
<dbReference type="Proteomes" id="UP000515861">
    <property type="component" value="Chromosome"/>
</dbReference>
<evidence type="ECO:0000256" key="1">
    <source>
        <dbReference type="SAM" id="Phobius"/>
    </source>
</evidence>
<reference evidence="2 3" key="1">
    <citation type="submission" date="2020-08" db="EMBL/GenBank/DDBJ databases">
        <title>Sphingomonas sp. sand1-3 16S ribosomal RNA gene Genome sequencing and assembly.</title>
        <authorList>
            <person name="Kang M."/>
        </authorList>
    </citation>
    <scope>NUCLEOTIDE SEQUENCE [LARGE SCALE GENOMIC DNA]</scope>
    <source>
        <strain evidence="3">sand1-3</strain>
    </source>
</reference>
<dbReference type="KEGG" id="ssau:H8M03_12385"/>
<feature type="transmembrane region" description="Helical" evidence="1">
    <location>
        <begin position="88"/>
        <end position="112"/>
    </location>
</feature>
<dbReference type="PROSITE" id="PS51257">
    <property type="entry name" value="PROKAR_LIPOPROTEIN"/>
    <property type="match status" value="1"/>
</dbReference>
<dbReference type="RefSeq" id="WP_187479719.1">
    <property type="nucleotide sequence ID" value="NZ_CP060697.1"/>
</dbReference>
<name>A0A7G9L2B5_9SPHN</name>
<sequence length="146" mass="14495">MKRMVLAIAAAAVAVSGCSSRPREFTPVLGYASADRAGFDAAYLECQQLLVAGKLDSTGRMASAGAGAAAGAATVAAGGTAAAAVGGYAGLAAASATIVLLPFAVLGGAWGMSRAKRAKKEKAIKLAMEGCLQERGYTVASWQKAP</sequence>
<keyword evidence="1" id="KW-0812">Transmembrane</keyword>
<dbReference type="AlphaFoldDB" id="A0A7G9L2B5"/>
<protein>
    <recommendedName>
        <fullName evidence="4">Glycine zipper family protein</fullName>
    </recommendedName>
</protein>
<keyword evidence="1" id="KW-1133">Transmembrane helix</keyword>
<evidence type="ECO:0000313" key="2">
    <source>
        <dbReference type="EMBL" id="QNM82764.1"/>
    </source>
</evidence>
<keyword evidence="3" id="KW-1185">Reference proteome</keyword>
<evidence type="ECO:0008006" key="4">
    <source>
        <dbReference type="Google" id="ProtNLM"/>
    </source>
</evidence>
<dbReference type="EMBL" id="CP060697">
    <property type="protein sequence ID" value="QNM82764.1"/>
    <property type="molecule type" value="Genomic_DNA"/>
</dbReference>
<gene>
    <name evidence="2" type="ORF">H8M03_12385</name>
</gene>